<accession>A0ABS1CPZ8</accession>
<proteinExistence type="predicted"/>
<gene>
    <name evidence="6" type="ORF">CKO31_25465</name>
</gene>
<dbReference type="EMBL" id="NRRV01000193">
    <property type="protein sequence ID" value="MBK1634006.1"/>
    <property type="molecule type" value="Genomic_DNA"/>
</dbReference>
<evidence type="ECO:0000313" key="6">
    <source>
        <dbReference type="EMBL" id="MBK1634006.1"/>
    </source>
</evidence>
<feature type="domain" description="Rieske" evidence="5">
    <location>
        <begin position="64"/>
        <end position="160"/>
    </location>
</feature>
<evidence type="ECO:0000256" key="4">
    <source>
        <dbReference type="ARBA" id="ARBA00023014"/>
    </source>
</evidence>
<keyword evidence="1" id="KW-0001">2Fe-2S</keyword>
<name>A0ABS1CPZ8_9GAMM</name>
<evidence type="ECO:0000259" key="5">
    <source>
        <dbReference type="PROSITE" id="PS51296"/>
    </source>
</evidence>
<dbReference type="InterPro" id="IPR017941">
    <property type="entry name" value="Rieske_2Fe-2S"/>
</dbReference>
<dbReference type="NCBIfam" id="TIGR02694">
    <property type="entry name" value="arsenite_ox_S"/>
    <property type="match status" value="1"/>
</dbReference>
<reference evidence="6 7" key="1">
    <citation type="journal article" date="2020" name="Microorganisms">
        <title>Osmotic Adaptation and Compatible Solute Biosynthesis of Phototrophic Bacteria as Revealed from Genome Analyses.</title>
        <authorList>
            <person name="Imhoff J.F."/>
            <person name="Rahn T."/>
            <person name="Kunzel S."/>
            <person name="Keller A."/>
            <person name="Neulinger S.C."/>
        </authorList>
    </citation>
    <scope>NUCLEOTIDE SEQUENCE [LARGE SCALE GENOMIC DNA]</scope>
    <source>
        <strain evidence="6 7">DSM 6210</strain>
    </source>
</reference>
<dbReference type="PROSITE" id="PS51318">
    <property type="entry name" value="TAT"/>
    <property type="match status" value="1"/>
</dbReference>
<protein>
    <submittedName>
        <fullName evidence="6">Arsenate reductase (Azurin) small subunit</fullName>
    </submittedName>
</protein>
<evidence type="ECO:0000256" key="3">
    <source>
        <dbReference type="ARBA" id="ARBA00023004"/>
    </source>
</evidence>
<dbReference type="Pfam" id="PF00355">
    <property type="entry name" value="Rieske"/>
    <property type="match status" value="1"/>
</dbReference>
<evidence type="ECO:0000313" key="7">
    <source>
        <dbReference type="Proteomes" id="UP000748752"/>
    </source>
</evidence>
<dbReference type="SUPFAM" id="SSF50022">
    <property type="entry name" value="ISP domain"/>
    <property type="match status" value="1"/>
</dbReference>
<sequence length="177" mass="18597">MEERAMAIVSRRKFLKVGGGSIAAGAAALASPGALAEQEARHAGRVTLPYPEKPVAVASSMPANEPVEFNYPDDESPCVAIKLGSAVPGGVGPESDIVAFSTQCTHKGCIVHYDAQTRNFKCPCHFSMYDCEKGGQMIIGQSTTDMPSIILSYDASDDSVTAIGVNGLIYGRQANTL</sequence>
<keyword evidence="7" id="KW-1185">Reference proteome</keyword>
<evidence type="ECO:0000256" key="1">
    <source>
        <dbReference type="ARBA" id="ARBA00022714"/>
    </source>
</evidence>
<keyword evidence="4" id="KW-0411">Iron-sulfur</keyword>
<keyword evidence="3" id="KW-0408">Iron</keyword>
<dbReference type="InterPro" id="IPR014067">
    <property type="entry name" value="AioB/IdrB_ssu"/>
</dbReference>
<comment type="caution">
    <text evidence="6">The sequence shown here is derived from an EMBL/GenBank/DDBJ whole genome shotgun (WGS) entry which is preliminary data.</text>
</comment>
<dbReference type="InterPro" id="IPR006311">
    <property type="entry name" value="TAT_signal"/>
</dbReference>
<evidence type="ECO:0000256" key="2">
    <source>
        <dbReference type="ARBA" id="ARBA00022723"/>
    </source>
</evidence>
<dbReference type="PROSITE" id="PS51296">
    <property type="entry name" value="RIESKE"/>
    <property type="match status" value="1"/>
</dbReference>
<organism evidence="6 7">
    <name type="scientific">Thiohalocapsa halophila</name>
    <dbReference type="NCBI Taxonomy" id="69359"/>
    <lineage>
        <taxon>Bacteria</taxon>
        <taxon>Pseudomonadati</taxon>
        <taxon>Pseudomonadota</taxon>
        <taxon>Gammaproteobacteria</taxon>
        <taxon>Chromatiales</taxon>
        <taxon>Chromatiaceae</taxon>
        <taxon>Thiohalocapsa</taxon>
    </lineage>
</organism>
<dbReference type="Proteomes" id="UP000748752">
    <property type="component" value="Unassembled WGS sequence"/>
</dbReference>
<dbReference type="InterPro" id="IPR036922">
    <property type="entry name" value="Rieske_2Fe-2S_sf"/>
</dbReference>
<dbReference type="Gene3D" id="2.102.10.10">
    <property type="entry name" value="Rieske [2Fe-2S] iron-sulphur domain"/>
    <property type="match status" value="1"/>
</dbReference>
<keyword evidence="2" id="KW-0479">Metal-binding</keyword>